<evidence type="ECO:0008006" key="11">
    <source>
        <dbReference type="Google" id="ProtNLM"/>
    </source>
</evidence>
<dbReference type="GO" id="GO:0009103">
    <property type="term" value="P:lipopolysaccharide biosynthetic process"/>
    <property type="evidence" value="ECO:0007669"/>
    <property type="project" value="UniProtKB-ARBA"/>
</dbReference>
<keyword evidence="6 8" id="KW-1133">Transmembrane helix</keyword>
<evidence type="ECO:0000313" key="9">
    <source>
        <dbReference type="EMBL" id="SDZ24180.1"/>
    </source>
</evidence>
<feature type="transmembrane region" description="Helical" evidence="8">
    <location>
        <begin position="319"/>
        <end position="338"/>
    </location>
</feature>
<evidence type="ECO:0000256" key="7">
    <source>
        <dbReference type="ARBA" id="ARBA00023136"/>
    </source>
</evidence>
<evidence type="ECO:0000256" key="6">
    <source>
        <dbReference type="ARBA" id="ARBA00022989"/>
    </source>
</evidence>
<evidence type="ECO:0000256" key="4">
    <source>
        <dbReference type="ARBA" id="ARBA00022679"/>
    </source>
</evidence>
<proteinExistence type="predicted"/>
<feature type="transmembrane region" description="Helical" evidence="8">
    <location>
        <begin position="12"/>
        <end position="29"/>
    </location>
</feature>
<feature type="transmembrane region" description="Helical" evidence="8">
    <location>
        <begin position="141"/>
        <end position="157"/>
    </location>
</feature>
<keyword evidence="4" id="KW-0808">Transferase</keyword>
<evidence type="ECO:0000256" key="2">
    <source>
        <dbReference type="ARBA" id="ARBA00022475"/>
    </source>
</evidence>
<keyword evidence="5 8" id="KW-0812">Transmembrane</keyword>
<feature type="transmembrane region" description="Helical" evidence="8">
    <location>
        <begin position="296"/>
        <end position="313"/>
    </location>
</feature>
<feature type="transmembrane region" description="Helical" evidence="8">
    <location>
        <begin position="177"/>
        <end position="198"/>
    </location>
</feature>
<evidence type="ECO:0000256" key="5">
    <source>
        <dbReference type="ARBA" id="ARBA00022692"/>
    </source>
</evidence>
<keyword evidence="7 8" id="KW-0472">Membrane</keyword>
<dbReference type="GO" id="GO:0016763">
    <property type="term" value="F:pentosyltransferase activity"/>
    <property type="evidence" value="ECO:0007669"/>
    <property type="project" value="TreeGrafter"/>
</dbReference>
<protein>
    <recommendedName>
        <fullName evidence="11">4-amino-4-deoxy-L-arabinose transferase</fullName>
    </recommendedName>
</protein>
<dbReference type="Proteomes" id="UP000182902">
    <property type="component" value="Unassembled WGS sequence"/>
</dbReference>
<reference evidence="9 10" key="1">
    <citation type="submission" date="2016-10" db="EMBL/GenBank/DDBJ databases">
        <authorList>
            <person name="de Groot N.N."/>
        </authorList>
    </citation>
    <scope>NUCLEOTIDE SEQUENCE [LARGE SCALE GENOMIC DNA]</scope>
    <source>
        <strain evidence="9 10">ICMP 14252</strain>
    </source>
</reference>
<dbReference type="PANTHER" id="PTHR33908">
    <property type="entry name" value="MANNOSYLTRANSFERASE YKCB-RELATED"/>
    <property type="match status" value="1"/>
</dbReference>
<evidence type="ECO:0000256" key="3">
    <source>
        <dbReference type="ARBA" id="ARBA00022676"/>
    </source>
</evidence>
<dbReference type="EMBL" id="FNOX01000008">
    <property type="protein sequence ID" value="SDZ24180.1"/>
    <property type="molecule type" value="Genomic_DNA"/>
</dbReference>
<feature type="transmembrane region" description="Helical" evidence="8">
    <location>
        <begin position="90"/>
        <end position="110"/>
    </location>
</feature>
<feature type="transmembrane region" description="Helical" evidence="8">
    <location>
        <begin position="256"/>
        <end position="275"/>
    </location>
</feature>
<keyword evidence="3" id="KW-0328">Glycosyltransferase</keyword>
<accession>A0A1H3REX9</accession>
<comment type="subcellular location">
    <subcellularLocation>
        <location evidence="1">Cell membrane</location>
        <topology evidence="1">Multi-pass membrane protein</topology>
    </subcellularLocation>
</comment>
<evidence type="ECO:0000313" key="10">
    <source>
        <dbReference type="Proteomes" id="UP000182902"/>
    </source>
</evidence>
<dbReference type="AlphaFoldDB" id="A0A1H3REX9"/>
<organism evidence="9 10">
    <name type="scientific">Pseudomonas salomonii</name>
    <dbReference type="NCBI Taxonomy" id="191391"/>
    <lineage>
        <taxon>Bacteria</taxon>
        <taxon>Pseudomonadati</taxon>
        <taxon>Pseudomonadota</taxon>
        <taxon>Gammaproteobacteria</taxon>
        <taxon>Pseudomonadales</taxon>
        <taxon>Pseudomonadaceae</taxon>
        <taxon>Pseudomonas</taxon>
    </lineage>
</organism>
<gene>
    <name evidence="9" type="ORF">SAMN05216247_10862</name>
</gene>
<feature type="transmembrane region" description="Helical" evidence="8">
    <location>
        <begin position="358"/>
        <end position="378"/>
    </location>
</feature>
<feature type="transmembrane region" description="Helical" evidence="8">
    <location>
        <begin position="384"/>
        <end position="401"/>
    </location>
</feature>
<dbReference type="GO" id="GO:0005886">
    <property type="term" value="C:plasma membrane"/>
    <property type="evidence" value="ECO:0007669"/>
    <property type="project" value="UniProtKB-SubCell"/>
</dbReference>
<evidence type="ECO:0000256" key="1">
    <source>
        <dbReference type="ARBA" id="ARBA00004651"/>
    </source>
</evidence>
<dbReference type="PANTHER" id="PTHR33908:SF3">
    <property type="entry name" value="UNDECAPRENYL PHOSPHATE-ALPHA-4-AMINO-4-DEOXY-L-ARABINOSE ARABINOSYL TRANSFERASE"/>
    <property type="match status" value="1"/>
</dbReference>
<keyword evidence="2" id="KW-1003">Cell membrane</keyword>
<name>A0A1H3REX9_9PSED</name>
<sequence length="454" mass="50613">MKRLKELAVNKPCSSIFIVVFIVLAALQYKPAVLNYTTRFVDFAEYMLAHGVTLFPIADDLQPYPDYTVLNTLLVYLVSLPFGRVSILSMGLPFCVAAALMLVFIYKLGALHEKKWGAFAVVFALFTWSFLDGVNSLALDIYPALFTVMCFYLAYAGQLHPHRFHLLPVLLGLALGFAFRGPIGLIGPAGVVASYYLLSRQWRLLLVFCLLAGLVLGAGIAVLSCAAYLQGGQAFLQEVLVMQGLGRFGADHAPRYYFYFSAGLLTYGITAFIALNVIIKKGKHFFERSPAPATQLLLYLTGWLLVVIVLFTLPSSKKARYILSITPAISLLAAYIFVDRSQRFASTRDKLLRFCLNLPVVGLGMLLLAFIYSLYAAAPLRPNYLGACAGLIGLIAIRPWIQLRFHAHPQREFVLLCFGAAAFLVLDMFFFNAITYHLELADEPTPKFLPYWFW</sequence>
<dbReference type="RefSeq" id="WP_083269295.1">
    <property type="nucleotide sequence ID" value="NZ_FNOX01000008.1"/>
</dbReference>
<evidence type="ECO:0000256" key="8">
    <source>
        <dbReference type="SAM" id="Phobius"/>
    </source>
</evidence>
<dbReference type="InterPro" id="IPR050297">
    <property type="entry name" value="LipidA_mod_glycosyltrf_83"/>
</dbReference>
<feature type="transmembrane region" description="Helical" evidence="8">
    <location>
        <begin position="413"/>
        <end position="434"/>
    </location>
</feature>
<feature type="transmembrane region" description="Helical" evidence="8">
    <location>
        <begin position="205"/>
        <end position="229"/>
    </location>
</feature>
<dbReference type="GO" id="GO:0010041">
    <property type="term" value="P:response to iron(III) ion"/>
    <property type="evidence" value="ECO:0007669"/>
    <property type="project" value="TreeGrafter"/>
</dbReference>